<accession>A0A1L7I9Q3</accession>
<dbReference type="InterPro" id="IPR026341">
    <property type="entry name" value="T9SS_type_B"/>
</dbReference>
<gene>
    <name evidence="1" type="ORF">GRFL_3220</name>
</gene>
<dbReference type="NCBIfam" id="TIGR04131">
    <property type="entry name" value="Bac_Flav_CTERM"/>
    <property type="match status" value="1"/>
</dbReference>
<reference evidence="1 2" key="1">
    <citation type="submission" date="2016-07" db="EMBL/GenBank/DDBJ databases">
        <title>Multi-omics approach to identify versatile polysaccharide utilization systems of a marine flavobacterium Gramella flava.</title>
        <authorList>
            <person name="Tang K."/>
        </authorList>
    </citation>
    <scope>NUCLEOTIDE SEQUENCE [LARGE SCALE GENOMIC DNA]</scope>
    <source>
        <strain evidence="1 2">JLT2011</strain>
    </source>
</reference>
<dbReference type="Gene3D" id="2.60.120.260">
    <property type="entry name" value="Galactose-binding domain-like"/>
    <property type="match status" value="1"/>
</dbReference>
<keyword evidence="2" id="KW-1185">Reference proteome</keyword>
<evidence type="ECO:0000313" key="2">
    <source>
        <dbReference type="Proteomes" id="UP000186230"/>
    </source>
</evidence>
<dbReference type="KEGG" id="gfl:GRFL_3220"/>
<dbReference type="Gene3D" id="2.60.40.740">
    <property type="match status" value="1"/>
</dbReference>
<name>A0A1L7I9Q3_9FLAO</name>
<dbReference type="AlphaFoldDB" id="A0A1L7I9Q3"/>
<dbReference type="Proteomes" id="UP000186230">
    <property type="component" value="Chromosome"/>
</dbReference>
<protein>
    <submittedName>
        <fullName evidence="1">Uncharacterized protein</fullName>
    </submittedName>
</protein>
<proteinExistence type="predicted"/>
<dbReference type="Gene3D" id="2.60.40.2700">
    <property type="match status" value="1"/>
</dbReference>
<dbReference type="EMBL" id="CP016359">
    <property type="protein sequence ID" value="APU69944.1"/>
    <property type="molecule type" value="Genomic_DNA"/>
</dbReference>
<dbReference type="RefSeq" id="WP_083645528.1">
    <property type="nucleotide sequence ID" value="NZ_AMRU01000004.1"/>
</dbReference>
<dbReference type="Pfam" id="PF13585">
    <property type="entry name" value="CHU_C"/>
    <property type="match status" value="1"/>
</dbReference>
<dbReference type="OrthoDB" id="1652165at2"/>
<sequence length="625" mass="69139">MRRILIFGIFIFIGLKGFSQLGFCSGSKGDPIFQEDFGSGSGFGDPLQSGITEYRYVSDTDPNDGQYAISSQVGQYNTSWHSYFPSTTYSGGRALIVNADFTPGRFYRKQIDGLCENTTYEFSAFIMNVYDRDSGICENGGIPNNVRFEIWDETDAVLLKSGDTGDILSSSNPQWTQYALTFSSEPGQNSVILKMFNNGEGGCGNDLAIDDIVFRSCGDLTTVESPDTTASPVNLCAEETPYSVELNAASDNSVYEQVFYQWQQSSDGENWQDIPGANSIQYQTTALTETRYFRVKAAEDPANLGSNVCSSASEAFQVQIFPKPEPPESLGDRSACENDPIPYLEVKVGTHETANWYDDNGNLLAAGVLRYQPENAGIFYAEAVVSSRNCQPSERTAIQLEITDLPEVSDEITYICPGTLKLLEAGVSGYQYLWNTGATTETINIATPGTYSVRVSSSSECYITRTIVVNTVPTPGIIDVVTDGWDVEIIPITEADFLYSIDGINFQAESRFENVPGGIYTAYMKDTESCQVETLTFAHIVFPEYITPNNDGYHDVFEIRGIEFFPSSNISIFDRYGKLLKSGRGQGFQWNGTFINKPMPAADYWYFIEIEGYGTKKGHFSLVRD</sequence>
<organism evidence="1 2">
    <name type="scientific">Christiangramia flava JLT2011</name>
    <dbReference type="NCBI Taxonomy" id="1229726"/>
    <lineage>
        <taxon>Bacteria</taxon>
        <taxon>Pseudomonadati</taxon>
        <taxon>Bacteroidota</taxon>
        <taxon>Flavobacteriia</taxon>
        <taxon>Flavobacteriales</taxon>
        <taxon>Flavobacteriaceae</taxon>
        <taxon>Christiangramia</taxon>
    </lineage>
</organism>
<dbReference type="STRING" id="1229726.GRFL_3220"/>
<evidence type="ECO:0000313" key="1">
    <source>
        <dbReference type="EMBL" id="APU69944.1"/>
    </source>
</evidence>